<sequence length="383" mass="42814">MTLVAVVSDYLLHPFYPHFFKSRFGITDPKAVGFYFSTVCATVMIAFPLWAWLSKGKSELRILVYTQLVAGILAASCFFITSYTQFWIVSLSIIVFKGSYLLVYPFILRITKKEDHTSIIGLLAVIIHCGSVLGAVFGGMLIDWLSPAWIFLGMAAGDFIQSGMSLYLLKTTEAIPPAENTQQVKTSIWPQGMVLKLGIVTMILYFSDFLIRPFFVKYWESLTNSNSQMLSGAVYAIPAVVAMIGLYVNKKRQGQRNVYQGIISALLFGLAGLLLQGYPMAGAVFIGRCIYGWSFFQAAVRFDALLFHVSDPVAYAIEYSKIHFFQNMGVLIASTMAGVLVDQFNLRMPFMVAFTGFAMVTAMYYYIIRTQTSQRSVLAHNEN</sequence>
<keyword evidence="6 7" id="KW-0472">Membrane</keyword>
<feature type="transmembrane region" description="Helical" evidence="7">
    <location>
        <begin position="32"/>
        <end position="53"/>
    </location>
</feature>
<keyword evidence="9" id="KW-1185">Reference proteome</keyword>
<evidence type="ECO:0000256" key="7">
    <source>
        <dbReference type="SAM" id="Phobius"/>
    </source>
</evidence>
<feature type="transmembrane region" description="Helical" evidence="7">
    <location>
        <begin position="188"/>
        <end position="207"/>
    </location>
</feature>
<dbReference type="GO" id="GO:0022857">
    <property type="term" value="F:transmembrane transporter activity"/>
    <property type="evidence" value="ECO:0007669"/>
    <property type="project" value="InterPro"/>
</dbReference>
<feature type="transmembrane region" description="Helical" evidence="7">
    <location>
        <begin position="119"/>
        <end position="142"/>
    </location>
</feature>
<feature type="transmembrane region" description="Helical" evidence="7">
    <location>
        <begin position="258"/>
        <end position="278"/>
    </location>
</feature>
<dbReference type="Pfam" id="PF07690">
    <property type="entry name" value="MFS_1"/>
    <property type="match status" value="1"/>
</dbReference>
<evidence type="ECO:0000313" key="9">
    <source>
        <dbReference type="Proteomes" id="UP000261174"/>
    </source>
</evidence>
<protein>
    <submittedName>
        <fullName evidence="8">MFS transporter</fullName>
    </submittedName>
</protein>
<dbReference type="InterPro" id="IPR036259">
    <property type="entry name" value="MFS_trans_sf"/>
</dbReference>
<accession>A0A3E1NYR9</accession>
<comment type="subcellular location">
    <subcellularLocation>
        <location evidence="1">Cell membrane</location>
        <topology evidence="1">Multi-pass membrane protein</topology>
    </subcellularLocation>
</comment>
<comment type="caution">
    <text evidence="8">The sequence shown here is derived from an EMBL/GenBank/DDBJ whole genome shotgun (WGS) entry which is preliminary data.</text>
</comment>
<keyword evidence="4 7" id="KW-0812">Transmembrane</keyword>
<gene>
    <name evidence="8" type="ORF">DXN04_21070</name>
</gene>
<dbReference type="GO" id="GO:0005886">
    <property type="term" value="C:plasma membrane"/>
    <property type="evidence" value="ECO:0007669"/>
    <property type="project" value="UniProtKB-SubCell"/>
</dbReference>
<dbReference type="Gene3D" id="1.20.1250.20">
    <property type="entry name" value="MFS general substrate transporter like domains"/>
    <property type="match status" value="2"/>
</dbReference>
<keyword evidence="3" id="KW-1003">Cell membrane</keyword>
<evidence type="ECO:0000256" key="2">
    <source>
        <dbReference type="ARBA" id="ARBA00022448"/>
    </source>
</evidence>
<feature type="transmembrane region" description="Helical" evidence="7">
    <location>
        <begin position="347"/>
        <end position="367"/>
    </location>
</feature>
<feature type="transmembrane region" description="Helical" evidence="7">
    <location>
        <begin position="227"/>
        <end position="246"/>
    </location>
</feature>
<proteinExistence type="predicted"/>
<dbReference type="InterPro" id="IPR011701">
    <property type="entry name" value="MFS"/>
</dbReference>
<evidence type="ECO:0000256" key="3">
    <source>
        <dbReference type="ARBA" id="ARBA00022475"/>
    </source>
</evidence>
<keyword evidence="2" id="KW-0813">Transport</keyword>
<evidence type="ECO:0000256" key="1">
    <source>
        <dbReference type="ARBA" id="ARBA00004651"/>
    </source>
</evidence>
<name>A0A3E1NYR9_9BACT</name>
<dbReference type="PANTHER" id="PTHR43414:SF1">
    <property type="entry name" value="PEPTIDE PERMEASE"/>
    <property type="match status" value="1"/>
</dbReference>
<dbReference type="PANTHER" id="PTHR43414">
    <property type="entry name" value="MULTIDRUG RESISTANCE PROTEIN MDTG"/>
    <property type="match status" value="1"/>
</dbReference>
<dbReference type="EMBL" id="QTJV01000008">
    <property type="protein sequence ID" value="RFM33069.1"/>
    <property type="molecule type" value="Genomic_DNA"/>
</dbReference>
<evidence type="ECO:0000256" key="5">
    <source>
        <dbReference type="ARBA" id="ARBA00022989"/>
    </source>
</evidence>
<reference evidence="8 9" key="1">
    <citation type="submission" date="2018-08" db="EMBL/GenBank/DDBJ databases">
        <title>Chitinophaga sp. K20C18050901, a novel bacterium isolated from forest soil.</title>
        <authorList>
            <person name="Wang C."/>
        </authorList>
    </citation>
    <scope>NUCLEOTIDE SEQUENCE [LARGE SCALE GENOMIC DNA]</scope>
    <source>
        <strain evidence="8 9">K20C18050901</strain>
    </source>
</reference>
<evidence type="ECO:0000313" key="8">
    <source>
        <dbReference type="EMBL" id="RFM33069.1"/>
    </source>
</evidence>
<evidence type="ECO:0000256" key="6">
    <source>
        <dbReference type="ARBA" id="ARBA00023136"/>
    </source>
</evidence>
<feature type="transmembrane region" description="Helical" evidence="7">
    <location>
        <begin position="87"/>
        <end position="107"/>
    </location>
</feature>
<feature type="transmembrane region" description="Helical" evidence="7">
    <location>
        <begin position="62"/>
        <end position="81"/>
    </location>
</feature>
<dbReference type="OrthoDB" id="8579878at2"/>
<feature type="transmembrane region" description="Helical" evidence="7">
    <location>
        <begin position="148"/>
        <end position="168"/>
    </location>
</feature>
<dbReference type="SUPFAM" id="SSF103473">
    <property type="entry name" value="MFS general substrate transporter"/>
    <property type="match status" value="1"/>
</dbReference>
<organism evidence="8 9">
    <name type="scientific">Chitinophaga silvisoli</name>
    <dbReference type="NCBI Taxonomy" id="2291814"/>
    <lineage>
        <taxon>Bacteria</taxon>
        <taxon>Pseudomonadati</taxon>
        <taxon>Bacteroidota</taxon>
        <taxon>Chitinophagia</taxon>
        <taxon>Chitinophagales</taxon>
        <taxon>Chitinophagaceae</taxon>
        <taxon>Chitinophaga</taxon>
    </lineage>
</organism>
<dbReference type="AlphaFoldDB" id="A0A3E1NYR9"/>
<keyword evidence="5 7" id="KW-1133">Transmembrane helix</keyword>
<dbReference type="Proteomes" id="UP000261174">
    <property type="component" value="Unassembled WGS sequence"/>
</dbReference>
<evidence type="ECO:0000256" key="4">
    <source>
        <dbReference type="ARBA" id="ARBA00022692"/>
    </source>
</evidence>